<evidence type="ECO:0000256" key="2">
    <source>
        <dbReference type="ARBA" id="ARBA00023015"/>
    </source>
</evidence>
<evidence type="ECO:0000256" key="4">
    <source>
        <dbReference type="ARBA" id="ARBA00023163"/>
    </source>
</evidence>
<dbReference type="InterPro" id="IPR036388">
    <property type="entry name" value="WH-like_DNA-bd_sf"/>
</dbReference>
<dbReference type="Gene3D" id="1.10.1740.10">
    <property type="match status" value="1"/>
</dbReference>
<evidence type="ECO:0000256" key="5">
    <source>
        <dbReference type="SAM" id="MobiDB-lite"/>
    </source>
</evidence>
<dbReference type="InterPro" id="IPR013249">
    <property type="entry name" value="RNA_pol_sigma70_r4_t2"/>
</dbReference>
<accession>A0A0P0J7P0</accession>
<dbReference type="NCBIfam" id="TIGR02937">
    <property type="entry name" value="sigma70-ECF"/>
    <property type="match status" value="1"/>
</dbReference>
<evidence type="ECO:0000313" key="7">
    <source>
        <dbReference type="EMBL" id="CUU42529.1"/>
    </source>
</evidence>
<dbReference type="PATRIC" id="fig|1079.6.peg.2175"/>
<dbReference type="Proteomes" id="UP000065734">
    <property type="component" value="Chromosome I"/>
</dbReference>
<dbReference type="InterPro" id="IPR014284">
    <property type="entry name" value="RNA_pol_sigma-70_dom"/>
</dbReference>
<dbReference type="InterPro" id="IPR039425">
    <property type="entry name" value="RNA_pol_sigma-70-like"/>
</dbReference>
<feature type="domain" description="RNA polymerase sigma factor 70 region 4 type 2" evidence="6">
    <location>
        <begin position="109"/>
        <end position="157"/>
    </location>
</feature>
<dbReference type="SUPFAM" id="SSF88659">
    <property type="entry name" value="Sigma3 and sigma4 domains of RNA polymerase sigma factors"/>
    <property type="match status" value="1"/>
</dbReference>
<evidence type="ECO:0000256" key="1">
    <source>
        <dbReference type="ARBA" id="ARBA00010641"/>
    </source>
</evidence>
<dbReference type="InterPro" id="IPR013324">
    <property type="entry name" value="RNA_pol_sigma_r3/r4-like"/>
</dbReference>
<sequence>MTDTSLLALRRLLLAHYDQFMARLTRRLGSAELAGEALQDTWIRLQTGDGIAAVRNHDAYLFRIAVNIARDSQRAENRRLTTAEVKTLLNVADNAPDPARVAEARSDLAALRAVMAELPPRQRAILLAARLDELPRREIARRYQISLRLVQRELQEAQDYCAARLKRSTSVLFTSPAREASLGDDPVGAERVERSMSGTEE</sequence>
<dbReference type="Pfam" id="PF08281">
    <property type="entry name" value="Sigma70_r4_2"/>
    <property type="match status" value="1"/>
</dbReference>
<dbReference type="AlphaFoldDB" id="A0A0P0J7P0"/>
<dbReference type="STRING" id="1079.BVIR_2096"/>
<keyword evidence="2" id="KW-0805">Transcription regulation</keyword>
<name>A0A0P0J7P0_BLAVI</name>
<dbReference type="PANTHER" id="PTHR43133">
    <property type="entry name" value="RNA POLYMERASE ECF-TYPE SIGMA FACTO"/>
    <property type="match status" value="1"/>
</dbReference>
<evidence type="ECO:0000259" key="6">
    <source>
        <dbReference type="Pfam" id="PF08281"/>
    </source>
</evidence>
<dbReference type="GO" id="GO:0003677">
    <property type="term" value="F:DNA binding"/>
    <property type="evidence" value="ECO:0007669"/>
    <property type="project" value="InterPro"/>
</dbReference>
<reference evidence="8" key="1">
    <citation type="journal article" date="2016" name="Genome Announc.">
        <title>Revised genome sequence of the purple photosynthetic bacterium Blastochloris viridis.</title>
        <authorList>
            <person name="Liu L.N."/>
            <person name="Faulkner M."/>
            <person name="Liu X."/>
            <person name="Huang F."/>
            <person name="Darby A.C."/>
            <person name="Hall N."/>
        </authorList>
    </citation>
    <scope>NUCLEOTIDE SEQUENCE [LARGE SCALE GENOMIC DNA]</scope>
    <source>
        <strain evidence="8">ATCC 19567 / DSM 133 / F</strain>
    </source>
</reference>
<dbReference type="Gene3D" id="1.10.10.10">
    <property type="entry name" value="Winged helix-like DNA-binding domain superfamily/Winged helix DNA-binding domain"/>
    <property type="match status" value="1"/>
</dbReference>
<dbReference type="EMBL" id="LN907867">
    <property type="protein sequence ID" value="CUU42529.1"/>
    <property type="molecule type" value="Genomic_DNA"/>
</dbReference>
<comment type="similarity">
    <text evidence="1">Belongs to the sigma-70 factor family. ECF subfamily.</text>
</comment>
<keyword evidence="3" id="KW-0731">Sigma factor</keyword>
<proteinExistence type="inferred from homology"/>
<dbReference type="SUPFAM" id="SSF88946">
    <property type="entry name" value="Sigma2 domain of RNA polymerase sigma factors"/>
    <property type="match status" value="1"/>
</dbReference>
<evidence type="ECO:0000313" key="8">
    <source>
        <dbReference type="Proteomes" id="UP000065734"/>
    </source>
</evidence>
<keyword evidence="4" id="KW-0804">Transcription</keyword>
<dbReference type="GO" id="GO:0006352">
    <property type="term" value="P:DNA-templated transcription initiation"/>
    <property type="evidence" value="ECO:0007669"/>
    <property type="project" value="InterPro"/>
</dbReference>
<evidence type="ECO:0000256" key="3">
    <source>
        <dbReference type="ARBA" id="ARBA00023082"/>
    </source>
</evidence>
<feature type="region of interest" description="Disordered" evidence="5">
    <location>
        <begin position="177"/>
        <end position="201"/>
    </location>
</feature>
<dbReference type="RefSeq" id="WP_055037567.1">
    <property type="nucleotide sequence ID" value="NZ_AP014854.2"/>
</dbReference>
<gene>
    <name evidence="7" type="primary">fecI_3</name>
    <name evidence="7" type="ORF">BVIRIDIS_15410</name>
</gene>
<dbReference type="InterPro" id="IPR013325">
    <property type="entry name" value="RNA_pol_sigma_r2"/>
</dbReference>
<protein>
    <submittedName>
        <fullName evidence="7">Putative RNA polymerase sigma factor fecI</fullName>
    </submittedName>
</protein>
<dbReference type="PANTHER" id="PTHR43133:SF63">
    <property type="entry name" value="RNA POLYMERASE SIGMA FACTOR FECI-RELATED"/>
    <property type="match status" value="1"/>
</dbReference>
<keyword evidence="8" id="KW-1185">Reference proteome</keyword>
<dbReference type="KEGG" id="bvr:BVIR_2096"/>
<dbReference type="GO" id="GO:0016987">
    <property type="term" value="F:sigma factor activity"/>
    <property type="evidence" value="ECO:0007669"/>
    <property type="project" value="UniProtKB-KW"/>
</dbReference>
<organism evidence="7 8">
    <name type="scientific">Blastochloris viridis</name>
    <name type="common">Rhodopseudomonas viridis</name>
    <dbReference type="NCBI Taxonomy" id="1079"/>
    <lineage>
        <taxon>Bacteria</taxon>
        <taxon>Pseudomonadati</taxon>
        <taxon>Pseudomonadota</taxon>
        <taxon>Alphaproteobacteria</taxon>
        <taxon>Hyphomicrobiales</taxon>
        <taxon>Blastochloridaceae</taxon>
        <taxon>Blastochloris</taxon>
    </lineage>
</organism>
<dbReference type="OrthoDB" id="7193272at2"/>